<accession>A0A9Q1GDP2</accession>
<gene>
    <name evidence="1" type="ORF">SKAU_G00021250</name>
</gene>
<keyword evidence="2" id="KW-1185">Reference proteome</keyword>
<proteinExistence type="predicted"/>
<dbReference type="Proteomes" id="UP001152622">
    <property type="component" value="Chromosome 1"/>
</dbReference>
<dbReference type="AlphaFoldDB" id="A0A9Q1GDP2"/>
<evidence type="ECO:0000313" key="1">
    <source>
        <dbReference type="EMBL" id="KAJ8381347.1"/>
    </source>
</evidence>
<organism evidence="1 2">
    <name type="scientific">Synaphobranchus kaupii</name>
    <name type="common">Kaup's arrowtooth eel</name>
    <dbReference type="NCBI Taxonomy" id="118154"/>
    <lineage>
        <taxon>Eukaryota</taxon>
        <taxon>Metazoa</taxon>
        <taxon>Chordata</taxon>
        <taxon>Craniata</taxon>
        <taxon>Vertebrata</taxon>
        <taxon>Euteleostomi</taxon>
        <taxon>Actinopterygii</taxon>
        <taxon>Neopterygii</taxon>
        <taxon>Teleostei</taxon>
        <taxon>Anguilliformes</taxon>
        <taxon>Synaphobranchidae</taxon>
        <taxon>Synaphobranchus</taxon>
    </lineage>
</organism>
<name>A0A9Q1GDP2_SYNKA</name>
<comment type="caution">
    <text evidence="1">The sequence shown here is derived from an EMBL/GenBank/DDBJ whole genome shotgun (WGS) entry which is preliminary data.</text>
</comment>
<reference evidence="1" key="1">
    <citation type="journal article" date="2023" name="Science">
        <title>Genome structures resolve the early diversification of teleost fishes.</title>
        <authorList>
            <person name="Parey E."/>
            <person name="Louis A."/>
            <person name="Montfort J."/>
            <person name="Bouchez O."/>
            <person name="Roques C."/>
            <person name="Iampietro C."/>
            <person name="Lluch J."/>
            <person name="Castinel A."/>
            <person name="Donnadieu C."/>
            <person name="Desvignes T."/>
            <person name="Floi Bucao C."/>
            <person name="Jouanno E."/>
            <person name="Wen M."/>
            <person name="Mejri S."/>
            <person name="Dirks R."/>
            <person name="Jansen H."/>
            <person name="Henkel C."/>
            <person name="Chen W.J."/>
            <person name="Zahm M."/>
            <person name="Cabau C."/>
            <person name="Klopp C."/>
            <person name="Thompson A.W."/>
            <person name="Robinson-Rechavi M."/>
            <person name="Braasch I."/>
            <person name="Lecointre G."/>
            <person name="Bobe J."/>
            <person name="Postlethwait J.H."/>
            <person name="Berthelot C."/>
            <person name="Roest Crollius H."/>
            <person name="Guiguen Y."/>
        </authorList>
    </citation>
    <scope>NUCLEOTIDE SEQUENCE</scope>
    <source>
        <strain evidence="1">WJC10195</strain>
    </source>
</reference>
<dbReference type="EMBL" id="JAINUF010000001">
    <property type="protein sequence ID" value="KAJ8381347.1"/>
    <property type="molecule type" value="Genomic_DNA"/>
</dbReference>
<protein>
    <submittedName>
        <fullName evidence="1">Uncharacterized protein</fullName>
    </submittedName>
</protein>
<evidence type="ECO:0000313" key="2">
    <source>
        <dbReference type="Proteomes" id="UP001152622"/>
    </source>
</evidence>
<sequence>MLRKENRLLRCSRDRLSSEVEGLRHDLKLTNEALQECSQRVNEITVQQTPLAWRVASFAPGHRSSSAQSLLVHATLPGTEGELGCFLPLDNLIENMRSALQPHRHLTGETVLPTDDGIVGITTPLLHLGETQRSLIMRLVGSTHHRPLGVGDMILALIPPLLSQRENPAVQTVTPFPLICPGGLLSVLKVHV</sequence>